<accession>A0ABD2C0K1</accession>
<reference evidence="1 2" key="1">
    <citation type="journal article" date="2024" name="Ann. Entomol. Soc. Am.">
        <title>Genomic analyses of the southern and eastern yellowjacket wasps (Hymenoptera: Vespidae) reveal evolutionary signatures of social life.</title>
        <authorList>
            <person name="Catto M.A."/>
            <person name="Caine P.B."/>
            <person name="Orr S.E."/>
            <person name="Hunt B.G."/>
            <person name="Goodisman M.A.D."/>
        </authorList>
    </citation>
    <scope>NUCLEOTIDE SEQUENCE [LARGE SCALE GENOMIC DNA]</scope>
    <source>
        <strain evidence="1">232</strain>
        <tissue evidence="1">Head and thorax</tissue>
    </source>
</reference>
<keyword evidence="2" id="KW-1185">Reference proteome</keyword>
<gene>
    <name evidence="1" type="ORF">V1477_011916</name>
</gene>
<dbReference type="AlphaFoldDB" id="A0ABD2C0K1"/>
<proteinExistence type="predicted"/>
<name>A0ABD2C0K1_VESMC</name>
<sequence>MLKYFSYNINTLQKFIINNTLQKFFTPLNKHLSSILETVLCFFSKLSIAQKHTLSKPAASSLLPRTSPTPAKSVTGFSPIGSATKFLCFWDVLDILNLKY</sequence>
<evidence type="ECO:0000313" key="2">
    <source>
        <dbReference type="Proteomes" id="UP001607303"/>
    </source>
</evidence>
<evidence type="ECO:0000313" key="1">
    <source>
        <dbReference type="EMBL" id="KAL2738557.1"/>
    </source>
</evidence>
<dbReference type="EMBL" id="JAYRBN010000063">
    <property type="protein sequence ID" value="KAL2738557.1"/>
    <property type="molecule type" value="Genomic_DNA"/>
</dbReference>
<organism evidence="1 2">
    <name type="scientific">Vespula maculifrons</name>
    <name type="common">Eastern yellow jacket</name>
    <name type="synonym">Wasp</name>
    <dbReference type="NCBI Taxonomy" id="7453"/>
    <lineage>
        <taxon>Eukaryota</taxon>
        <taxon>Metazoa</taxon>
        <taxon>Ecdysozoa</taxon>
        <taxon>Arthropoda</taxon>
        <taxon>Hexapoda</taxon>
        <taxon>Insecta</taxon>
        <taxon>Pterygota</taxon>
        <taxon>Neoptera</taxon>
        <taxon>Endopterygota</taxon>
        <taxon>Hymenoptera</taxon>
        <taxon>Apocrita</taxon>
        <taxon>Aculeata</taxon>
        <taxon>Vespoidea</taxon>
        <taxon>Vespidae</taxon>
        <taxon>Vespinae</taxon>
        <taxon>Vespula</taxon>
    </lineage>
</organism>
<protein>
    <submittedName>
        <fullName evidence="1">Uncharacterized protein</fullName>
    </submittedName>
</protein>
<dbReference type="Proteomes" id="UP001607303">
    <property type="component" value="Unassembled WGS sequence"/>
</dbReference>
<comment type="caution">
    <text evidence="1">The sequence shown here is derived from an EMBL/GenBank/DDBJ whole genome shotgun (WGS) entry which is preliminary data.</text>
</comment>